<protein>
    <submittedName>
        <fullName evidence="3">Uncharacterized protein</fullName>
    </submittedName>
</protein>
<dbReference type="EMBL" id="OIVN01006278">
    <property type="protein sequence ID" value="SPD29601.1"/>
    <property type="molecule type" value="Genomic_DNA"/>
</dbReference>
<accession>A0A2N9IZW2</accession>
<proteinExistence type="predicted"/>
<feature type="compositionally biased region" description="Polar residues" evidence="1">
    <location>
        <begin position="105"/>
        <end position="117"/>
    </location>
</feature>
<evidence type="ECO:0000313" key="3">
    <source>
        <dbReference type="EMBL" id="SPD29601.1"/>
    </source>
</evidence>
<reference evidence="3" key="1">
    <citation type="submission" date="2018-02" db="EMBL/GenBank/DDBJ databases">
        <authorList>
            <person name="Cohen D.B."/>
            <person name="Kent A.D."/>
        </authorList>
    </citation>
    <scope>NUCLEOTIDE SEQUENCE</scope>
</reference>
<feature type="region of interest" description="Disordered" evidence="1">
    <location>
        <begin position="150"/>
        <end position="174"/>
    </location>
</feature>
<name>A0A2N9IZW2_FAGSY</name>
<evidence type="ECO:0000256" key="1">
    <source>
        <dbReference type="SAM" id="MobiDB-lite"/>
    </source>
</evidence>
<gene>
    <name evidence="3" type="ORF">FSB_LOCUS57483</name>
</gene>
<evidence type="ECO:0000256" key="2">
    <source>
        <dbReference type="SAM" id="SignalP"/>
    </source>
</evidence>
<sequence>MLLILTIVLFLMSMPAPEASRVLLGSLQMQATSRVHIPPTISQKAFTSDHFNDVVSSTLLRRQLYTPSGPNPGPPHFPDLEGPPPRNEHTSPHFPDSIGHLPRNGHTSPVQAASQVYSPPTISQKAYTSENFNDVVSTTFLGRQLYISSSPNLGPPHFSDSVGPLPRNGKTSIP</sequence>
<feature type="chain" id="PRO_5014601818" evidence="2">
    <location>
        <begin position="20"/>
        <end position="174"/>
    </location>
</feature>
<organism evidence="3">
    <name type="scientific">Fagus sylvatica</name>
    <name type="common">Beechnut</name>
    <dbReference type="NCBI Taxonomy" id="28930"/>
    <lineage>
        <taxon>Eukaryota</taxon>
        <taxon>Viridiplantae</taxon>
        <taxon>Streptophyta</taxon>
        <taxon>Embryophyta</taxon>
        <taxon>Tracheophyta</taxon>
        <taxon>Spermatophyta</taxon>
        <taxon>Magnoliopsida</taxon>
        <taxon>eudicotyledons</taxon>
        <taxon>Gunneridae</taxon>
        <taxon>Pentapetalae</taxon>
        <taxon>rosids</taxon>
        <taxon>fabids</taxon>
        <taxon>Fagales</taxon>
        <taxon>Fagaceae</taxon>
        <taxon>Fagus</taxon>
    </lineage>
</organism>
<dbReference type="AlphaFoldDB" id="A0A2N9IZW2"/>
<keyword evidence="2" id="KW-0732">Signal</keyword>
<feature type="compositionally biased region" description="Pro residues" evidence="1">
    <location>
        <begin position="69"/>
        <end position="85"/>
    </location>
</feature>
<feature type="signal peptide" evidence="2">
    <location>
        <begin position="1"/>
        <end position="19"/>
    </location>
</feature>
<feature type="region of interest" description="Disordered" evidence="1">
    <location>
        <begin position="64"/>
        <end position="117"/>
    </location>
</feature>